<feature type="binding site" evidence="5">
    <location>
        <position position="235"/>
    </location>
    <ligand>
        <name>Mg(2+)</name>
        <dbReference type="ChEBI" id="CHEBI:18420"/>
        <note>catalytic</note>
    </ligand>
</feature>
<dbReference type="AlphaFoldDB" id="A0A9C6T0B5"/>
<dbReference type="SMART" id="SM00477">
    <property type="entry name" value="NUC"/>
    <property type="match status" value="1"/>
</dbReference>
<dbReference type="Proteomes" id="UP000515160">
    <property type="component" value="Chromosome 2R"/>
</dbReference>
<keyword evidence="3" id="KW-0378">Hydrolase</keyword>
<dbReference type="InterPro" id="IPR040255">
    <property type="entry name" value="Non-specific_endonuclease"/>
</dbReference>
<dbReference type="InterPro" id="IPR044925">
    <property type="entry name" value="His-Me_finger_sf"/>
</dbReference>
<evidence type="ECO:0000256" key="3">
    <source>
        <dbReference type="ARBA" id="ARBA00022759"/>
    </source>
</evidence>
<dbReference type="GO" id="GO:0000014">
    <property type="term" value="F:single-stranded DNA endodeoxyribonuclease activity"/>
    <property type="evidence" value="ECO:0007669"/>
    <property type="project" value="TreeGrafter"/>
</dbReference>
<accession>A0A9C6T0B5</accession>
<evidence type="ECO:0000259" key="6">
    <source>
        <dbReference type="SMART" id="SM00477"/>
    </source>
</evidence>
<feature type="domain" description="ENPP1-3/EXOG-like endonuclease/phosphodiesterase" evidence="6">
    <location>
        <begin position="121"/>
        <end position="331"/>
    </location>
</feature>
<dbReference type="Gene3D" id="3.40.570.10">
    <property type="entry name" value="Extracellular Endonuclease, subunit A"/>
    <property type="match status" value="1"/>
</dbReference>
<evidence type="ECO:0000313" key="9">
    <source>
        <dbReference type="RefSeq" id="XP_051862530.1"/>
    </source>
</evidence>
<dbReference type="GO" id="GO:0006309">
    <property type="term" value="P:apoptotic DNA fragmentation"/>
    <property type="evidence" value="ECO:0007669"/>
    <property type="project" value="TreeGrafter"/>
</dbReference>
<feature type="domain" description="DNA/RNA non-specific endonuclease/pyrophosphatase/phosphodiesterase" evidence="7">
    <location>
        <begin position="120"/>
        <end position="356"/>
    </location>
</feature>
<evidence type="ECO:0000256" key="5">
    <source>
        <dbReference type="PIRSR" id="PIRSR640255-2"/>
    </source>
</evidence>
<dbReference type="PANTHER" id="PTHR13966">
    <property type="entry name" value="ENDONUCLEASE RELATED"/>
    <property type="match status" value="1"/>
</dbReference>
<evidence type="ECO:0000259" key="7">
    <source>
        <dbReference type="SMART" id="SM00892"/>
    </source>
</evidence>
<proteinExistence type="inferred from homology"/>
<evidence type="ECO:0000313" key="8">
    <source>
        <dbReference type="Proteomes" id="UP000515160"/>
    </source>
</evidence>
<dbReference type="GO" id="GO:0005634">
    <property type="term" value="C:nucleus"/>
    <property type="evidence" value="ECO:0007669"/>
    <property type="project" value="TreeGrafter"/>
</dbReference>
<evidence type="ECO:0000256" key="1">
    <source>
        <dbReference type="ARBA" id="ARBA00010052"/>
    </source>
</evidence>
<reference evidence="9" key="1">
    <citation type="submission" date="2025-08" db="UniProtKB">
        <authorList>
            <consortium name="RefSeq"/>
        </authorList>
    </citation>
    <scope>IDENTIFICATION</scope>
    <source>
        <strain evidence="9">15112-1751.03</strain>
        <tissue evidence="9">Whole Adult</tissue>
    </source>
</reference>
<dbReference type="GO" id="GO:0005743">
    <property type="term" value="C:mitochondrial inner membrane"/>
    <property type="evidence" value="ECO:0007669"/>
    <property type="project" value="TreeGrafter"/>
</dbReference>
<dbReference type="SMART" id="SM00892">
    <property type="entry name" value="Endonuclease_NS"/>
    <property type="match status" value="1"/>
</dbReference>
<dbReference type="OrthoDB" id="8194122at2759"/>
<evidence type="ECO:0000256" key="2">
    <source>
        <dbReference type="ARBA" id="ARBA00022722"/>
    </source>
</evidence>
<dbReference type="InterPro" id="IPR044929">
    <property type="entry name" value="DNA/RNA_non-sp_Endonuclease_sf"/>
</dbReference>
<keyword evidence="2" id="KW-0540">Nuclease</keyword>
<organism evidence="8 9">
    <name type="scientific">Drosophila albomicans</name>
    <name type="common">Fruit fly</name>
    <dbReference type="NCBI Taxonomy" id="7291"/>
    <lineage>
        <taxon>Eukaryota</taxon>
        <taxon>Metazoa</taxon>
        <taxon>Ecdysozoa</taxon>
        <taxon>Arthropoda</taxon>
        <taxon>Hexapoda</taxon>
        <taxon>Insecta</taxon>
        <taxon>Pterygota</taxon>
        <taxon>Neoptera</taxon>
        <taxon>Endopterygota</taxon>
        <taxon>Diptera</taxon>
        <taxon>Brachycera</taxon>
        <taxon>Muscomorpha</taxon>
        <taxon>Ephydroidea</taxon>
        <taxon>Drosophilidae</taxon>
        <taxon>Drosophila</taxon>
    </lineage>
</organism>
<comment type="similarity">
    <text evidence="1">Belongs to the DNA/RNA non-specific endonuclease family.</text>
</comment>
<dbReference type="InterPro" id="IPR001604">
    <property type="entry name" value="Endo_G_ENPP1-like_dom"/>
</dbReference>
<dbReference type="GO" id="GO:0003676">
    <property type="term" value="F:nucleic acid binding"/>
    <property type="evidence" value="ECO:0007669"/>
    <property type="project" value="InterPro"/>
</dbReference>
<dbReference type="InterPro" id="IPR020821">
    <property type="entry name" value="ENPP1-3/EXOG-like_nuc-like"/>
</dbReference>
<feature type="active site" description="Proton acceptor" evidence="4">
    <location>
        <position position="205"/>
    </location>
</feature>
<protein>
    <submittedName>
        <fullName evidence="9">Uncharacterized protein LOC117575195 isoform X2</fullName>
    </submittedName>
</protein>
<dbReference type="GO" id="GO:0046872">
    <property type="term" value="F:metal ion binding"/>
    <property type="evidence" value="ECO:0007669"/>
    <property type="project" value="UniProtKB-KW"/>
</dbReference>
<dbReference type="PANTHER" id="PTHR13966:SF17">
    <property type="entry name" value="ENDONUCLEASE-RELATED"/>
    <property type="match status" value="1"/>
</dbReference>
<name>A0A9C6T0B5_DROAB</name>
<dbReference type="GeneID" id="117575195"/>
<sequence length="368" mass="41462">MLRTNVVPVGTTLRIFCSPNNFVDTTCTRSQASSTMMQANKKQKANNGQATVFYPALQRQSCDGASNAECDPEADEFDTELPNVKTKKIFRSSHKEIKDDSCPAPAKMFLVGFKLNEDQFLEVYRTCYDQSSQTALFSIHEIEPKSEIAPRTGDWAKTNVVITKRVWKPEEIYLTFKSLLGNDQSYVQDPKTIIKGIKYVFARGHLAPSADFVFCSEKRASFKLFNAVPQYATVNGGNWLHSVEKWVRESTLLYGKLKVCTGGLGVLQLEHSVTSTMTDIYLGTNERTPIPKWTYKIIKSYTHPKFHFAVVTLNSVSDVTVTSPCPYRPPRFCRGLKIDNTVLESGQTFCCRATDFIEEHVSHLRGVC</sequence>
<keyword evidence="3" id="KW-0255">Endonuclease</keyword>
<dbReference type="SUPFAM" id="SSF54060">
    <property type="entry name" value="His-Me finger endonucleases"/>
    <property type="match status" value="1"/>
</dbReference>
<evidence type="ECO:0000256" key="4">
    <source>
        <dbReference type="PIRSR" id="PIRSR640255-1"/>
    </source>
</evidence>
<keyword evidence="5" id="KW-0479">Metal-binding</keyword>
<gene>
    <name evidence="9" type="primary">LOC117575195</name>
</gene>
<dbReference type="RefSeq" id="XP_051862530.1">
    <property type="nucleotide sequence ID" value="XM_052006570.1"/>
</dbReference>
<dbReference type="GO" id="GO:0004521">
    <property type="term" value="F:RNA endonuclease activity"/>
    <property type="evidence" value="ECO:0007669"/>
    <property type="project" value="TreeGrafter"/>
</dbReference>
<keyword evidence="8" id="KW-1185">Reference proteome</keyword>
<dbReference type="Pfam" id="PF01223">
    <property type="entry name" value="Endonuclease_NS"/>
    <property type="match status" value="1"/>
</dbReference>